<dbReference type="OrthoDB" id="4190732at2"/>
<evidence type="ECO:0000259" key="1">
    <source>
        <dbReference type="SMART" id="SM00829"/>
    </source>
</evidence>
<dbReference type="GO" id="GO:0016491">
    <property type="term" value="F:oxidoreductase activity"/>
    <property type="evidence" value="ECO:0007669"/>
    <property type="project" value="InterPro"/>
</dbReference>
<dbReference type="Gene3D" id="3.90.180.10">
    <property type="entry name" value="Medium-chain alcohol dehydrogenases, catalytic domain"/>
    <property type="match status" value="1"/>
</dbReference>
<dbReference type="InterPro" id="IPR013154">
    <property type="entry name" value="ADH-like_N"/>
</dbReference>
<dbReference type="InterPro" id="IPR051397">
    <property type="entry name" value="Zn-ADH-like_protein"/>
</dbReference>
<evidence type="ECO:0000313" key="2">
    <source>
        <dbReference type="EMBL" id="ORA68382.1"/>
    </source>
</evidence>
<dbReference type="InterPro" id="IPR011032">
    <property type="entry name" value="GroES-like_sf"/>
</dbReference>
<dbReference type="SUPFAM" id="SSF51735">
    <property type="entry name" value="NAD(P)-binding Rossmann-fold domains"/>
    <property type="match status" value="1"/>
</dbReference>
<dbReference type="InterPro" id="IPR013149">
    <property type="entry name" value="ADH-like_C"/>
</dbReference>
<dbReference type="Gene3D" id="3.40.50.720">
    <property type="entry name" value="NAD(P)-binding Rossmann-like Domain"/>
    <property type="match status" value="1"/>
</dbReference>
<dbReference type="InterPro" id="IPR020843">
    <property type="entry name" value="ER"/>
</dbReference>
<dbReference type="InterPro" id="IPR036291">
    <property type="entry name" value="NAD(P)-bd_dom_sf"/>
</dbReference>
<accession>A0A1X0D885</accession>
<sequence>MRAVQVVRHGDPVEVLAVQEVPEPEAGPGEVRIAVSAASLNFGDIARCRGTVASVTGEPPFTIGMDVCGFVDRAGEGATEWLGRRVVAMTKQSLGGIAEWAIAPAATVFDAPPELDDAAAAAFTLPFHVSYLALHRRAHLAAGERLLVVGGASAVGTAAIQLGIAAGADVLAVAGGPEKVTLCEELGATGIDHTAADLFDAVIAHTDGHGADVAFDVVGGERTEQIWTCLSREGRYLPVGFNDDPQSGMTGRPLRKIAMANISVLGVILAYGELPTEFRRFGLNFFPAEVGREVHRALLELVAARAIRPVIGRRVQMAEVAEALRDHEQRRTTGRTVVVIERG</sequence>
<proteinExistence type="predicted"/>
<dbReference type="SMART" id="SM00829">
    <property type="entry name" value="PKS_ER"/>
    <property type="match status" value="1"/>
</dbReference>
<dbReference type="SUPFAM" id="SSF50129">
    <property type="entry name" value="GroES-like"/>
    <property type="match status" value="1"/>
</dbReference>
<evidence type="ECO:0000313" key="3">
    <source>
        <dbReference type="Proteomes" id="UP000192772"/>
    </source>
</evidence>
<dbReference type="EMBL" id="MVHP01000003">
    <property type="protein sequence ID" value="ORA68382.1"/>
    <property type="molecule type" value="Genomic_DNA"/>
</dbReference>
<name>A0A1A0Q9D8_9MYCO</name>
<dbReference type="Pfam" id="PF00107">
    <property type="entry name" value="ADH_zinc_N"/>
    <property type="match status" value="1"/>
</dbReference>
<accession>A0A1A0Q9D8</accession>
<dbReference type="PANTHER" id="PTHR43677:SF4">
    <property type="entry name" value="QUINONE OXIDOREDUCTASE-LIKE PROTEIN 2"/>
    <property type="match status" value="1"/>
</dbReference>
<dbReference type="Proteomes" id="UP000192772">
    <property type="component" value="Unassembled WGS sequence"/>
</dbReference>
<feature type="domain" description="Enoyl reductase (ER)" evidence="1">
    <location>
        <begin position="11"/>
        <end position="338"/>
    </location>
</feature>
<dbReference type="PANTHER" id="PTHR43677">
    <property type="entry name" value="SHORT-CHAIN DEHYDROGENASE/REDUCTASE"/>
    <property type="match status" value="1"/>
</dbReference>
<dbReference type="AlphaFoldDB" id="A0A1A0Q9D8"/>
<dbReference type="Pfam" id="PF08240">
    <property type="entry name" value="ADH_N"/>
    <property type="match status" value="1"/>
</dbReference>
<gene>
    <name evidence="2" type="ORF">BST23_04700</name>
</gene>
<reference evidence="2 3" key="1">
    <citation type="submission" date="2017-02" db="EMBL/GenBank/DDBJ databases">
        <title>The new phylogeny of genus Mycobacterium.</title>
        <authorList>
            <person name="Tortoli E."/>
            <person name="Trovato A."/>
            <person name="Cirillo D.M."/>
        </authorList>
    </citation>
    <scope>NUCLEOTIDE SEQUENCE [LARGE SCALE GENOMIC DNA]</scope>
    <source>
        <strain evidence="2 3">FI-09383</strain>
    </source>
</reference>
<comment type="caution">
    <text evidence="2">The sequence shown here is derived from an EMBL/GenBank/DDBJ whole genome shotgun (WGS) entry which is preliminary data.</text>
</comment>
<organism evidence="2 3">
    <name type="scientific">Mycolicibacterium elephantis</name>
    <dbReference type="NCBI Taxonomy" id="81858"/>
    <lineage>
        <taxon>Bacteria</taxon>
        <taxon>Bacillati</taxon>
        <taxon>Actinomycetota</taxon>
        <taxon>Actinomycetes</taxon>
        <taxon>Mycobacteriales</taxon>
        <taxon>Mycobacteriaceae</taxon>
        <taxon>Mycolicibacterium</taxon>
    </lineage>
</organism>
<protein>
    <submittedName>
        <fullName evidence="2">Alcohol dehydrogenase</fullName>
    </submittedName>
</protein>
<dbReference type="STRING" id="81858.BST23_04700"/>